<proteinExistence type="predicted"/>
<dbReference type="AlphaFoldDB" id="A0A0J7MX33"/>
<evidence type="ECO:0000313" key="3">
    <source>
        <dbReference type="Proteomes" id="UP000036403"/>
    </source>
</evidence>
<accession>A0A0J7MX33</accession>
<feature type="compositionally biased region" description="Polar residues" evidence="1">
    <location>
        <begin position="77"/>
        <end position="86"/>
    </location>
</feature>
<sequence>MLSRPSKVRATRAIQPVSRTLSSTVAGNTAPITSITPVYFRGTPLPGVTRTEATEADEWTGTQRLNHSNPPTHRQLFSFNNSTSDVNGRPHPDQAKAKGGPPNFADSNFISRTTANINDSRYHVIRGHGYIEAPNTKFRIFIGSRNSNANIQPP</sequence>
<feature type="region of interest" description="Disordered" evidence="1">
    <location>
        <begin position="77"/>
        <end position="104"/>
    </location>
</feature>
<evidence type="ECO:0000256" key="1">
    <source>
        <dbReference type="SAM" id="MobiDB-lite"/>
    </source>
</evidence>
<dbReference type="Proteomes" id="UP000036403">
    <property type="component" value="Unassembled WGS sequence"/>
</dbReference>
<reference evidence="2 3" key="1">
    <citation type="submission" date="2015-04" db="EMBL/GenBank/DDBJ databases">
        <title>Lasius niger genome sequencing.</title>
        <authorList>
            <person name="Konorov E.A."/>
            <person name="Nikitin M.A."/>
            <person name="Kirill M.V."/>
            <person name="Chang P."/>
        </authorList>
    </citation>
    <scope>NUCLEOTIDE SEQUENCE [LARGE SCALE GENOMIC DNA]</scope>
    <source>
        <tissue evidence="2">Whole</tissue>
    </source>
</reference>
<dbReference type="EMBL" id="LBMM01014893">
    <property type="protein sequence ID" value="KMQ85010.1"/>
    <property type="molecule type" value="Genomic_DNA"/>
</dbReference>
<evidence type="ECO:0000313" key="2">
    <source>
        <dbReference type="EMBL" id="KMQ85010.1"/>
    </source>
</evidence>
<comment type="caution">
    <text evidence="2">The sequence shown here is derived from an EMBL/GenBank/DDBJ whole genome shotgun (WGS) entry which is preliminary data.</text>
</comment>
<feature type="region of interest" description="Disordered" evidence="1">
    <location>
        <begin position="1"/>
        <end position="24"/>
    </location>
</feature>
<feature type="compositionally biased region" description="Basic residues" evidence="1">
    <location>
        <begin position="1"/>
        <end position="10"/>
    </location>
</feature>
<name>A0A0J7MX33_LASNI</name>
<protein>
    <submittedName>
        <fullName evidence="2">Uncharacterized protein</fullName>
    </submittedName>
</protein>
<dbReference type="PaxDb" id="67767-A0A0J7MX33"/>
<keyword evidence="3" id="KW-1185">Reference proteome</keyword>
<gene>
    <name evidence="2" type="ORF">RF55_16737</name>
</gene>
<organism evidence="2 3">
    <name type="scientific">Lasius niger</name>
    <name type="common">Black garden ant</name>
    <dbReference type="NCBI Taxonomy" id="67767"/>
    <lineage>
        <taxon>Eukaryota</taxon>
        <taxon>Metazoa</taxon>
        <taxon>Ecdysozoa</taxon>
        <taxon>Arthropoda</taxon>
        <taxon>Hexapoda</taxon>
        <taxon>Insecta</taxon>
        <taxon>Pterygota</taxon>
        <taxon>Neoptera</taxon>
        <taxon>Endopterygota</taxon>
        <taxon>Hymenoptera</taxon>
        <taxon>Apocrita</taxon>
        <taxon>Aculeata</taxon>
        <taxon>Formicoidea</taxon>
        <taxon>Formicidae</taxon>
        <taxon>Formicinae</taxon>
        <taxon>Lasius</taxon>
        <taxon>Lasius</taxon>
    </lineage>
</organism>